<dbReference type="SUPFAM" id="SSF74788">
    <property type="entry name" value="Cullin repeat-like"/>
    <property type="match status" value="1"/>
</dbReference>
<sequence>MASPRKKQKHSSADETTEIGEHEQQPMGSLVTSHGKRRNVRVTKKMNKRILRKIWICFDVWMDIFPFFDRPQLGLKLALLSPRFNFLIDKYFDGKSELTIWKWIKIDKMGTMPKLSVFTNYPTNYVQFPLPDRPLHSKIRFHFLLIEYIDHAVLAFLRANQHIWDRGTNLRMSMPFSCTANDEQPIWDGFAREIWPIFVPNIRRLGFLNGTSLDNLRHRTSPTILTDLNLLNSIDSMVLYPDAIGDWPNVLLPDAIGNFDDGPNATSTAGQALAKWLHTPGKDGKPKQLFSSSYFESLTEKWINNFKEAFLRAATSSSSHILSNFSGFENENLTPSAEALGQTAEMIELEQLRKNNSKIGNDGKKRKTAKPEILADRMKLLLNTADFADAQFLVGQNDKKELLHAHRAILSASSDVFEAMFKKEATKNANGTIASTENEDGFVLVVPDVSAEAFKVMLRFIYSDDLSELNGQNAAEVLYAALKFNVNGLIKACATFPISQLSNVFASLSIARFKNPLKDFVQRCFAYIDKNADTLIKSEAFLHIDQKLLCKIFGRCQLQISGEISIWNAALRWADAKCGQNGIECSAENRRAMLGSARKKISGRAQVENSMNNHPVRFDTIWRDLSPGLESIFKTQERMAPQRYMEYYTMVFNYCTTNEQSNNFTHETTNNRTRRGNRGTPAGTAGAEMVFNYCTAEQKNYKSKPTEELYTRVRHYVEDYARELLQECQRLSGDQLLDYYTEQWTKFQFSSTVANGIFSYLNRPDMRPGILEGAVTILNRVIDLGLKWPNAFGTEPSNA</sequence>
<dbReference type="Gene3D" id="1.20.1310.10">
    <property type="entry name" value="Cullin Repeats"/>
    <property type="match status" value="1"/>
</dbReference>
<feature type="region of interest" description="Disordered" evidence="3">
    <location>
        <begin position="1"/>
        <end position="38"/>
    </location>
</feature>
<keyword evidence="6" id="KW-1185">Reference proteome</keyword>
<keyword evidence="2" id="KW-0833">Ubl conjugation pathway</keyword>
<proteinExistence type="inferred from homology"/>
<dbReference type="InterPro" id="IPR016159">
    <property type="entry name" value="Cullin_repeat-like_dom_sf"/>
</dbReference>
<evidence type="ECO:0000256" key="1">
    <source>
        <dbReference type="ARBA" id="ARBA00006019"/>
    </source>
</evidence>
<dbReference type="AlphaFoldDB" id="A0ABD2LYF3"/>
<dbReference type="InterPro" id="IPR011333">
    <property type="entry name" value="SKP1/BTB/POZ_sf"/>
</dbReference>
<dbReference type="Proteomes" id="UP001620626">
    <property type="component" value="Unassembled WGS sequence"/>
</dbReference>
<evidence type="ECO:0000313" key="5">
    <source>
        <dbReference type="EMBL" id="KAL3120276.1"/>
    </source>
</evidence>
<dbReference type="Pfam" id="PF00651">
    <property type="entry name" value="BTB"/>
    <property type="match status" value="1"/>
</dbReference>
<dbReference type="Gene3D" id="1.25.40.420">
    <property type="match status" value="1"/>
</dbReference>
<feature type="domain" description="BTB" evidence="4">
    <location>
        <begin position="388"/>
        <end position="470"/>
    </location>
</feature>
<dbReference type="SUPFAM" id="SSF54695">
    <property type="entry name" value="POZ domain"/>
    <property type="match status" value="1"/>
</dbReference>
<dbReference type="Gene3D" id="3.30.710.10">
    <property type="entry name" value="Potassium Channel Kv1.1, Chain A"/>
    <property type="match status" value="1"/>
</dbReference>
<name>A0ABD2LYF3_9BILA</name>
<feature type="compositionally biased region" description="Basic residues" evidence="3">
    <location>
        <begin position="1"/>
        <end position="10"/>
    </location>
</feature>
<evidence type="ECO:0000256" key="3">
    <source>
        <dbReference type="SAM" id="MobiDB-lite"/>
    </source>
</evidence>
<dbReference type="EMBL" id="JBICBT010000216">
    <property type="protein sequence ID" value="KAL3120276.1"/>
    <property type="molecule type" value="Genomic_DNA"/>
</dbReference>
<comment type="similarity">
    <text evidence="1">Belongs to the cullin family.</text>
</comment>
<evidence type="ECO:0000256" key="2">
    <source>
        <dbReference type="ARBA" id="ARBA00022786"/>
    </source>
</evidence>
<evidence type="ECO:0000259" key="4">
    <source>
        <dbReference type="PROSITE" id="PS50097"/>
    </source>
</evidence>
<protein>
    <recommendedName>
        <fullName evidence="4">BTB domain-containing protein</fullName>
    </recommendedName>
</protein>
<accession>A0ABD2LYF3</accession>
<reference evidence="5 6" key="1">
    <citation type="submission" date="2024-10" db="EMBL/GenBank/DDBJ databases">
        <authorList>
            <person name="Kim D."/>
        </authorList>
    </citation>
    <scope>NUCLEOTIDE SEQUENCE [LARGE SCALE GENOMIC DNA]</scope>
    <source>
        <strain evidence="5">BH-2024</strain>
    </source>
</reference>
<dbReference type="InterPro" id="IPR001373">
    <property type="entry name" value="Cullin_N"/>
</dbReference>
<organism evidence="5 6">
    <name type="scientific">Heterodera trifolii</name>
    <dbReference type="NCBI Taxonomy" id="157864"/>
    <lineage>
        <taxon>Eukaryota</taxon>
        <taxon>Metazoa</taxon>
        <taxon>Ecdysozoa</taxon>
        <taxon>Nematoda</taxon>
        <taxon>Chromadorea</taxon>
        <taxon>Rhabditida</taxon>
        <taxon>Tylenchina</taxon>
        <taxon>Tylenchomorpha</taxon>
        <taxon>Tylenchoidea</taxon>
        <taxon>Heteroderidae</taxon>
        <taxon>Heteroderinae</taxon>
        <taxon>Heterodera</taxon>
    </lineage>
</organism>
<dbReference type="PROSITE" id="PS50097">
    <property type="entry name" value="BTB"/>
    <property type="match status" value="1"/>
</dbReference>
<dbReference type="Pfam" id="PF00888">
    <property type="entry name" value="Cullin"/>
    <property type="match status" value="1"/>
</dbReference>
<dbReference type="Pfam" id="PF07707">
    <property type="entry name" value="BACK"/>
    <property type="match status" value="1"/>
</dbReference>
<dbReference type="PANTHER" id="PTHR45774:SF3">
    <property type="entry name" value="BTB (POZ) DOMAIN-CONTAINING 2B-RELATED"/>
    <property type="match status" value="1"/>
</dbReference>
<gene>
    <name evidence="5" type="ORF">niasHT_010055</name>
</gene>
<dbReference type="PANTHER" id="PTHR45774">
    <property type="entry name" value="BTB/POZ DOMAIN-CONTAINING"/>
    <property type="match status" value="1"/>
</dbReference>
<comment type="caution">
    <text evidence="5">The sequence shown here is derived from an EMBL/GenBank/DDBJ whole genome shotgun (WGS) entry which is preliminary data.</text>
</comment>
<dbReference type="SMART" id="SM00225">
    <property type="entry name" value="BTB"/>
    <property type="match status" value="1"/>
</dbReference>
<dbReference type="InterPro" id="IPR011705">
    <property type="entry name" value="BACK"/>
</dbReference>
<evidence type="ECO:0000313" key="6">
    <source>
        <dbReference type="Proteomes" id="UP001620626"/>
    </source>
</evidence>
<dbReference type="InterPro" id="IPR000210">
    <property type="entry name" value="BTB/POZ_dom"/>
</dbReference>